<name>A0A0G1RT74_9BACT</name>
<dbReference type="AlphaFoldDB" id="A0A0G1RT74"/>
<protein>
    <submittedName>
        <fullName evidence="1">Uncharacterized protein</fullName>
    </submittedName>
</protein>
<reference evidence="1 2" key="1">
    <citation type="journal article" date="2015" name="Nature">
        <title>rRNA introns, odd ribosomes, and small enigmatic genomes across a large radiation of phyla.</title>
        <authorList>
            <person name="Brown C.T."/>
            <person name="Hug L.A."/>
            <person name="Thomas B.C."/>
            <person name="Sharon I."/>
            <person name="Castelle C.J."/>
            <person name="Singh A."/>
            <person name="Wilkins M.J."/>
            <person name="Williams K.H."/>
            <person name="Banfield J.F."/>
        </authorList>
    </citation>
    <scope>NUCLEOTIDE SEQUENCE [LARGE SCALE GENOMIC DNA]</scope>
</reference>
<evidence type="ECO:0000313" key="2">
    <source>
        <dbReference type="Proteomes" id="UP000034794"/>
    </source>
</evidence>
<proteinExistence type="predicted"/>
<sequence>MICKEKQAELVQNVDIGDGGKNQEEREKHLFYVVGSKLGVQNGLLVKMKLKMDSVSLTYYIKLDQYKI</sequence>
<organism evidence="1 2">
    <name type="scientific">Candidatus Collierbacteria bacterium GW2011_GWA2_46_26</name>
    <dbReference type="NCBI Taxonomy" id="1618381"/>
    <lineage>
        <taxon>Bacteria</taxon>
        <taxon>Candidatus Collieribacteriota</taxon>
    </lineage>
</organism>
<accession>A0A0G1RT74</accession>
<gene>
    <name evidence="1" type="ORF">UX47_C0006G0109</name>
</gene>
<comment type="caution">
    <text evidence="1">The sequence shown here is derived from an EMBL/GenBank/DDBJ whole genome shotgun (WGS) entry which is preliminary data.</text>
</comment>
<dbReference type="Proteomes" id="UP000034794">
    <property type="component" value="Unassembled WGS sequence"/>
</dbReference>
<dbReference type="EMBL" id="LCMI01000006">
    <property type="protein sequence ID" value="KKU33138.1"/>
    <property type="molecule type" value="Genomic_DNA"/>
</dbReference>
<evidence type="ECO:0000313" key="1">
    <source>
        <dbReference type="EMBL" id="KKU33138.1"/>
    </source>
</evidence>